<keyword evidence="2" id="KW-0808">Transferase</keyword>
<dbReference type="GO" id="GO:0008483">
    <property type="term" value="F:transaminase activity"/>
    <property type="evidence" value="ECO:0007669"/>
    <property type="project" value="UniProtKB-KW"/>
</dbReference>
<dbReference type="Proteomes" id="UP001281447">
    <property type="component" value="Unassembled WGS sequence"/>
</dbReference>
<dbReference type="SUPFAM" id="SSF53383">
    <property type="entry name" value="PLP-dependent transferases"/>
    <property type="match status" value="1"/>
</dbReference>
<keyword evidence="2" id="KW-0032">Aminotransferase</keyword>
<feature type="domain" description="Aminotransferase class I/classII large" evidence="1">
    <location>
        <begin position="4"/>
        <end position="145"/>
    </location>
</feature>
<keyword evidence="3" id="KW-1185">Reference proteome</keyword>
<proteinExistence type="predicted"/>
<protein>
    <submittedName>
        <fullName evidence="2">PLP-dependent aminotransferase family protein</fullName>
    </submittedName>
</protein>
<evidence type="ECO:0000313" key="3">
    <source>
        <dbReference type="Proteomes" id="UP001281447"/>
    </source>
</evidence>
<dbReference type="Gene3D" id="3.40.640.10">
    <property type="entry name" value="Type I PLP-dependent aspartate aminotransferase-like (Major domain)"/>
    <property type="match status" value="1"/>
</dbReference>
<dbReference type="InterPro" id="IPR051446">
    <property type="entry name" value="HTH_trans_reg/aminotransferase"/>
</dbReference>
<comment type="caution">
    <text evidence="2">The sequence shown here is derived from an EMBL/GenBank/DDBJ whole genome shotgun (WGS) entry which is preliminary data.</text>
</comment>
<dbReference type="InterPro" id="IPR015421">
    <property type="entry name" value="PyrdxlP-dep_Trfase_major"/>
</dbReference>
<dbReference type="CDD" id="cd00609">
    <property type="entry name" value="AAT_like"/>
    <property type="match status" value="1"/>
</dbReference>
<evidence type="ECO:0000259" key="1">
    <source>
        <dbReference type="Pfam" id="PF00155"/>
    </source>
</evidence>
<evidence type="ECO:0000313" key="2">
    <source>
        <dbReference type="EMBL" id="MDY0393773.1"/>
    </source>
</evidence>
<sequence>MEPPVTKVAVENPGYPRIYKLLNNLNMNITSIHLDNQGVIMDEVKKADPNFLFITPSHQFPTGTIMPISRRIQLLNWVTNKDENHYIVEDDYDSEFIYNSDYTPSLYSLSNNDKVIYLGSFSKTLLPSFRISYMVLPPKLLEKYKRFFF</sequence>
<dbReference type="PANTHER" id="PTHR46577:SF1">
    <property type="entry name" value="HTH-TYPE TRANSCRIPTIONAL REGULATORY PROTEIN GABR"/>
    <property type="match status" value="1"/>
</dbReference>
<dbReference type="Pfam" id="PF00155">
    <property type="entry name" value="Aminotran_1_2"/>
    <property type="match status" value="1"/>
</dbReference>
<gene>
    <name evidence="2" type="ORF">RWE15_04055</name>
</gene>
<name>A0ABU5C398_9BACI</name>
<dbReference type="PANTHER" id="PTHR46577">
    <property type="entry name" value="HTH-TYPE TRANSCRIPTIONAL REGULATORY PROTEIN GABR"/>
    <property type="match status" value="1"/>
</dbReference>
<reference evidence="2 3" key="1">
    <citation type="submission" date="2023-10" db="EMBL/GenBank/DDBJ databases">
        <title>Virgibacillus halophilus 5B73C genome.</title>
        <authorList>
            <person name="Miliotis G."/>
            <person name="Sengupta P."/>
            <person name="Hameed A."/>
            <person name="Chuvochina M."/>
            <person name="Mcdonagh F."/>
            <person name="Simpson A.C."/>
            <person name="Singh N.K."/>
            <person name="Rekha P.D."/>
            <person name="Raman K."/>
            <person name="Hugenholtz P."/>
            <person name="Venkateswaran K."/>
        </authorList>
    </citation>
    <scope>NUCLEOTIDE SEQUENCE [LARGE SCALE GENOMIC DNA]</scope>
    <source>
        <strain evidence="2 3">5B73C</strain>
    </source>
</reference>
<dbReference type="InterPro" id="IPR004839">
    <property type="entry name" value="Aminotransferase_I/II_large"/>
</dbReference>
<dbReference type="InterPro" id="IPR015424">
    <property type="entry name" value="PyrdxlP-dep_Trfase"/>
</dbReference>
<dbReference type="EMBL" id="JAWDIP010000003">
    <property type="protein sequence ID" value="MDY0393773.1"/>
    <property type="molecule type" value="Genomic_DNA"/>
</dbReference>
<organism evidence="2 3">
    <name type="scientific">Tigheibacillus halophilus</name>
    <dbReference type="NCBI Taxonomy" id="361280"/>
    <lineage>
        <taxon>Bacteria</taxon>
        <taxon>Bacillati</taxon>
        <taxon>Bacillota</taxon>
        <taxon>Bacilli</taxon>
        <taxon>Bacillales</taxon>
        <taxon>Bacillaceae</taxon>
        <taxon>Tigheibacillus</taxon>
    </lineage>
</organism>
<accession>A0ABU5C398</accession>